<proteinExistence type="predicted"/>
<evidence type="ECO:0000313" key="1">
    <source>
        <dbReference type="EMBL" id="CAK0837917.1"/>
    </source>
</evidence>
<name>A0ABN9SZ62_9DINO</name>
<organism evidence="1 2">
    <name type="scientific">Prorocentrum cordatum</name>
    <dbReference type="NCBI Taxonomy" id="2364126"/>
    <lineage>
        <taxon>Eukaryota</taxon>
        <taxon>Sar</taxon>
        <taxon>Alveolata</taxon>
        <taxon>Dinophyceae</taxon>
        <taxon>Prorocentrales</taxon>
        <taxon>Prorocentraceae</taxon>
        <taxon>Prorocentrum</taxon>
    </lineage>
</organism>
<evidence type="ECO:0000313" key="2">
    <source>
        <dbReference type="Proteomes" id="UP001189429"/>
    </source>
</evidence>
<keyword evidence="2" id="KW-1185">Reference proteome</keyword>
<reference evidence="1" key="1">
    <citation type="submission" date="2023-10" db="EMBL/GenBank/DDBJ databases">
        <authorList>
            <person name="Chen Y."/>
            <person name="Shah S."/>
            <person name="Dougan E. K."/>
            <person name="Thang M."/>
            <person name="Chan C."/>
        </authorList>
    </citation>
    <scope>NUCLEOTIDE SEQUENCE [LARGE SCALE GENOMIC DNA]</scope>
</reference>
<comment type="caution">
    <text evidence="1">The sequence shown here is derived from an EMBL/GenBank/DDBJ whole genome shotgun (WGS) entry which is preliminary data.</text>
</comment>
<protein>
    <submittedName>
        <fullName evidence="1">Uncharacterized protein</fullName>
    </submittedName>
</protein>
<accession>A0ABN9SZ62</accession>
<sequence length="117" mass="14000">MAALGRPAVDPRTRWLRRALGSSRLAHRMCPWLEQDIVQLRAQLEQRREAYREGCRRFRRGENFSAGPERWGVRKFGQERDSMRLEERKIRMLEDRLESLRQRFRRHCGGGRPGELP</sequence>
<dbReference type="Proteomes" id="UP001189429">
    <property type="component" value="Unassembled WGS sequence"/>
</dbReference>
<dbReference type="EMBL" id="CAUYUJ010014185">
    <property type="protein sequence ID" value="CAK0837917.1"/>
    <property type="molecule type" value="Genomic_DNA"/>
</dbReference>
<gene>
    <name evidence="1" type="ORF">PCOR1329_LOCUS33995</name>
</gene>